<proteinExistence type="predicted"/>
<evidence type="ECO:0000313" key="2">
    <source>
        <dbReference type="Proteomes" id="UP001148838"/>
    </source>
</evidence>
<gene>
    <name evidence="1" type="ORF">ANN_09099</name>
</gene>
<reference evidence="1 2" key="1">
    <citation type="journal article" date="2022" name="Allergy">
        <title>Genome assembly and annotation of Periplaneta americana reveal a comprehensive cockroach allergen profile.</title>
        <authorList>
            <person name="Wang L."/>
            <person name="Xiong Q."/>
            <person name="Saelim N."/>
            <person name="Wang L."/>
            <person name="Nong W."/>
            <person name="Wan A.T."/>
            <person name="Shi M."/>
            <person name="Liu X."/>
            <person name="Cao Q."/>
            <person name="Hui J.H.L."/>
            <person name="Sookrung N."/>
            <person name="Leung T.F."/>
            <person name="Tungtrongchitr A."/>
            <person name="Tsui S.K.W."/>
        </authorList>
    </citation>
    <scope>NUCLEOTIDE SEQUENCE [LARGE SCALE GENOMIC DNA]</scope>
    <source>
        <strain evidence="1">PWHHKU_190912</strain>
    </source>
</reference>
<evidence type="ECO:0000313" key="1">
    <source>
        <dbReference type="EMBL" id="KAJ4447099.1"/>
    </source>
</evidence>
<name>A0ABQ8TKF3_PERAM</name>
<comment type="caution">
    <text evidence="1">The sequence shown here is derived from an EMBL/GenBank/DDBJ whole genome shotgun (WGS) entry which is preliminary data.</text>
</comment>
<accession>A0ABQ8TKF3</accession>
<dbReference type="EMBL" id="JAJSOF020000005">
    <property type="protein sequence ID" value="KAJ4447099.1"/>
    <property type="molecule type" value="Genomic_DNA"/>
</dbReference>
<protein>
    <recommendedName>
        <fullName evidence="3">DUF4817 domain-containing protein</fullName>
    </recommendedName>
</protein>
<sequence length="111" mass="12607">MSSDNTAIIQAAFQRCKTWKSPDRNTINNWIEKLRTTASVRDNKPGSRARTVRTPENIERVRTAVIRSPKRSARRQVVAPNISNRSLRRISHTDLHFTGRTNSNSARVVGP</sequence>
<evidence type="ECO:0008006" key="3">
    <source>
        <dbReference type="Google" id="ProtNLM"/>
    </source>
</evidence>
<keyword evidence="2" id="KW-1185">Reference proteome</keyword>
<organism evidence="1 2">
    <name type="scientific">Periplaneta americana</name>
    <name type="common">American cockroach</name>
    <name type="synonym">Blatta americana</name>
    <dbReference type="NCBI Taxonomy" id="6978"/>
    <lineage>
        <taxon>Eukaryota</taxon>
        <taxon>Metazoa</taxon>
        <taxon>Ecdysozoa</taxon>
        <taxon>Arthropoda</taxon>
        <taxon>Hexapoda</taxon>
        <taxon>Insecta</taxon>
        <taxon>Pterygota</taxon>
        <taxon>Neoptera</taxon>
        <taxon>Polyneoptera</taxon>
        <taxon>Dictyoptera</taxon>
        <taxon>Blattodea</taxon>
        <taxon>Blattoidea</taxon>
        <taxon>Blattidae</taxon>
        <taxon>Blattinae</taxon>
        <taxon>Periplaneta</taxon>
    </lineage>
</organism>
<dbReference type="Proteomes" id="UP001148838">
    <property type="component" value="Unassembled WGS sequence"/>
</dbReference>